<gene>
    <name evidence="1" type="ORF">P9847_05285</name>
</gene>
<dbReference type="Proteomes" id="UP001343257">
    <property type="component" value="Unassembled WGS sequence"/>
</dbReference>
<keyword evidence="2" id="KW-1185">Reference proteome</keyword>
<protein>
    <recommendedName>
        <fullName evidence="3">Phospholipase C/D domain-containing protein</fullName>
    </recommendedName>
</protein>
<accession>A0ABU6PPB3</accession>
<dbReference type="RefSeq" id="WP_328275986.1">
    <property type="nucleotide sequence ID" value="NZ_JARTLD010000012.1"/>
</dbReference>
<reference evidence="1 2" key="1">
    <citation type="submission" date="2023-03" db="EMBL/GenBank/DDBJ databases">
        <title>Bacillus Genome Sequencing.</title>
        <authorList>
            <person name="Dunlap C."/>
        </authorList>
    </citation>
    <scope>NUCLEOTIDE SEQUENCE [LARGE SCALE GENOMIC DNA]</scope>
    <source>
        <strain evidence="1 2">NRS-52</strain>
    </source>
</reference>
<dbReference type="EMBL" id="JARTLD010000012">
    <property type="protein sequence ID" value="MED5016718.1"/>
    <property type="molecule type" value="Genomic_DNA"/>
</dbReference>
<evidence type="ECO:0008006" key="3">
    <source>
        <dbReference type="Google" id="ProtNLM"/>
    </source>
</evidence>
<organism evidence="1 2">
    <name type="scientific">Paenibacillus chibensis</name>
    <dbReference type="NCBI Taxonomy" id="59846"/>
    <lineage>
        <taxon>Bacteria</taxon>
        <taxon>Bacillati</taxon>
        <taxon>Bacillota</taxon>
        <taxon>Bacilli</taxon>
        <taxon>Bacillales</taxon>
        <taxon>Paenibacillaceae</taxon>
        <taxon>Paenibacillus</taxon>
    </lineage>
</organism>
<proteinExistence type="predicted"/>
<evidence type="ECO:0000313" key="2">
    <source>
        <dbReference type="Proteomes" id="UP001343257"/>
    </source>
</evidence>
<comment type="caution">
    <text evidence="1">The sequence shown here is derived from an EMBL/GenBank/DDBJ whole genome shotgun (WGS) entry which is preliminary data.</text>
</comment>
<evidence type="ECO:0000313" key="1">
    <source>
        <dbReference type="EMBL" id="MED5016718.1"/>
    </source>
</evidence>
<name>A0ABU6PPB3_9BACL</name>
<sequence length="217" mass="25359">MPWPMVHFAVAERVSLSKPSPEFLLGSISPDAIHARDPVTREEKGATHLMNEGEFPSVDTLKKSCLTFLHKDKDPEWKEFVLGYFAHIYTDIRWTHTLYADFEKDYTGDADSIRAIYNQEVSQAEFHLLRSESWAGSALAKLQRAHAFAMEPFVKQHEVSEYRDIKLAWLWNHRNEPDIRTKYFTEEKVKHFIRRTSSELLELFRDLKLTPGGVLHR</sequence>